<dbReference type="STRING" id="8496.A0A151MLJ1"/>
<evidence type="ECO:0000313" key="3">
    <source>
        <dbReference type="EMBL" id="KYO25250.1"/>
    </source>
</evidence>
<proteinExistence type="predicted"/>
<protein>
    <submittedName>
        <fullName evidence="3">Uncharacterized protein</fullName>
    </submittedName>
</protein>
<feature type="region of interest" description="Disordered" evidence="1">
    <location>
        <begin position="98"/>
        <end position="148"/>
    </location>
</feature>
<dbReference type="AlphaFoldDB" id="A0A151MLJ1"/>
<evidence type="ECO:0000313" key="4">
    <source>
        <dbReference type="Proteomes" id="UP000050525"/>
    </source>
</evidence>
<dbReference type="EMBL" id="AKHW03005887">
    <property type="protein sequence ID" value="KYO25250.1"/>
    <property type="molecule type" value="Genomic_DNA"/>
</dbReference>
<reference evidence="3 4" key="1">
    <citation type="journal article" date="2012" name="Genome Biol.">
        <title>Sequencing three crocodilian genomes to illuminate the evolution of archosaurs and amniotes.</title>
        <authorList>
            <person name="St John J.A."/>
            <person name="Braun E.L."/>
            <person name="Isberg S.R."/>
            <person name="Miles L.G."/>
            <person name="Chong A.Y."/>
            <person name="Gongora J."/>
            <person name="Dalzell P."/>
            <person name="Moran C."/>
            <person name="Bed'hom B."/>
            <person name="Abzhanov A."/>
            <person name="Burgess S.C."/>
            <person name="Cooksey A.M."/>
            <person name="Castoe T.A."/>
            <person name="Crawford N.G."/>
            <person name="Densmore L.D."/>
            <person name="Drew J.C."/>
            <person name="Edwards S.V."/>
            <person name="Faircloth B.C."/>
            <person name="Fujita M.K."/>
            <person name="Greenwold M.J."/>
            <person name="Hoffmann F.G."/>
            <person name="Howard J.M."/>
            <person name="Iguchi T."/>
            <person name="Janes D.E."/>
            <person name="Khan S.Y."/>
            <person name="Kohno S."/>
            <person name="de Koning A.J."/>
            <person name="Lance S.L."/>
            <person name="McCarthy F.M."/>
            <person name="McCormack J.E."/>
            <person name="Merchant M.E."/>
            <person name="Peterson D.G."/>
            <person name="Pollock D.D."/>
            <person name="Pourmand N."/>
            <person name="Raney B.J."/>
            <person name="Roessler K.A."/>
            <person name="Sanford J.R."/>
            <person name="Sawyer R.H."/>
            <person name="Schmidt C.J."/>
            <person name="Triplett E.W."/>
            <person name="Tuberville T.D."/>
            <person name="Venegas-Anaya M."/>
            <person name="Howard J.T."/>
            <person name="Jarvis E.D."/>
            <person name="Guillette L.J.Jr."/>
            <person name="Glenn T.C."/>
            <person name="Green R.E."/>
            <person name="Ray D.A."/>
        </authorList>
    </citation>
    <scope>NUCLEOTIDE SEQUENCE [LARGE SCALE GENOMIC DNA]</scope>
    <source>
        <strain evidence="3">KSC_2009_1</strain>
    </source>
</reference>
<accession>A0A151MLJ1</accession>
<organism evidence="3 4">
    <name type="scientific">Alligator mississippiensis</name>
    <name type="common">American alligator</name>
    <dbReference type="NCBI Taxonomy" id="8496"/>
    <lineage>
        <taxon>Eukaryota</taxon>
        <taxon>Metazoa</taxon>
        <taxon>Chordata</taxon>
        <taxon>Craniata</taxon>
        <taxon>Vertebrata</taxon>
        <taxon>Euteleostomi</taxon>
        <taxon>Archelosauria</taxon>
        <taxon>Archosauria</taxon>
        <taxon>Crocodylia</taxon>
        <taxon>Alligatoridae</taxon>
        <taxon>Alligatorinae</taxon>
        <taxon>Alligator</taxon>
    </lineage>
</organism>
<evidence type="ECO:0000256" key="1">
    <source>
        <dbReference type="SAM" id="MobiDB-lite"/>
    </source>
</evidence>
<keyword evidence="2" id="KW-0732">Signal</keyword>
<keyword evidence="4" id="KW-1185">Reference proteome</keyword>
<dbReference type="OrthoDB" id="9424628at2759"/>
<name>A0A151MLJ1_ALLMI</name>
<evidence type="ECO:0000256" key="2">
    <source>
        <dbReference type="SAM" id="SignalP"/>
    </source>
</evidence>
<gene>
    <name evidence="3" type="ORF">Y1Q_0015746</name>
</gene>
<sequence>MASFLGLCSWPITLVLLQEVGYQHGKVVFSGWSRGDIIEKMVKDRRSADFYESKRMDVLTCPSAGFTDLAEIVSRIEPAKTYLSDGYADGEESDYLTEYEEEGLEVGRGEEEPSTPSEWAPNRVSENDEDKSLRRRPCASQEPSVFLA</sequence>
<dbReference type="Proteomes" id="UP000050525">
    <property type="component" value="Unassembled WGS sequence"/>
</dbReference>
<feature type="signal peptide" evidence="2">
    <location>
        <begin position="1"/>
        <end position="17"/>
    </location>
</feature>
<comment type="caution">
    <text evidence="3">The sequence shown here is derived from an EMBL/GenBank/DDBJ whole genome shotgun (WGS) entry which is preliminary data.</text>
</comment>
<feature type="chain" id="PRO_5007585236" evidence="2">
    <location>
        <begin position="18"/>
        <end position="148"/>
    </location>
</feature>
<dbReference type="KEGG" id="amj:109286133"/>